<evidence type="ECO:0000313" key="3">
    <source>
        <dbReference type="Proteomes" id="UP000784294"/>
    </source>
</evidence>
<name>A0A3S5AYI1_9PLAT</name>
<dbReference type="AlphaFoldDB" id="A0A3S5AYI1"/>
<comment type="caution">
    <text evidence="2">The sequence shown here is derived from an EMBL/GenBank/DDBJ whole genome shotgun (WGS) entry which is preliminary data.</text>
</comment>
<evidence type="ECO:0000256" key="1">
    <source>
        <dbReference type="SAM" id="MobiDB-lite"/>
    </source>
</evidence>
<reference evidence="2" key="1">
    <citation type="submission" date="2018-11" db="EMBL/GenBank/DDBJ databases">
        <authorList>
            <consortium name="Pathogen Informatics"/>
        </authorList>
    </citation>
    <scope>NUCLEOTIDE SEQUENCE</scope>
</reference>
<feature type="region of interest" description="Disordered" evidence="1">
    <location>
        <begin position="1"/>
        <end position="23"/>
    </location>
</feature>
<organism evidence="2 3">
    <name type="scientific">Protopolystoma xenopodis</name>
    <dbReference type="NCBI Taxonomy" id="117903"/>
    <lineage>
        <taxon>Eukaryota</taxon>
        <taxon>Metazoa</taxon>
        <taxon>Spiralia</taxon>
        <taxon>Lophotrochozoa</taxon>
        <taxon>Platyhelminthes</taxon>
        <taxon>Monogenea</taxon>
        <taxon>Polyopisthocotylea</taxon>
        <taxon>Polystomatidea</taxon>
        <taxon>Polystomatidae</taxon>
        <taxon>Protopolystoma</taxon>
    </lineage>
</organism>
<feature type="compositionally biased region" description="Polar residues" evidence="1">
    <location>
        <begin position="1"/>
        <end position="19"/>
    </location>
</feature>
<gene>
    <name evidence="2" type="ORF">PXEA_LOCUS34310</name>
</gene>
<proteinExistence type="predicted"/>
<protein>
    <submittedName>
        <fullName evidence="2">Uncharacterized protein</fullName>
    </submittedName>
</protein>
<sequence>MDLSSCQLETEHTLPTVSGTAHPDGHILMATERGRIGDCPTCLVPRPTGAHPLRDGNASDVRPTLSLGPQRQYRFRLHDAMTHEVCRMVVV</sequence>
<keyword evidence="3" id="KW-1185">Reference proteome</keyword>
<dbReference type="EMBL" id="CAAALY010266828">
    <property type="protein sequence ID" value="VEL40870.1"/>
    <property type="molecule type" value="Genomic_DNA"/>
</dbReference>
<evidence type="ECO:0000313" key="2">
    <source>
        <dbReference type="EMBL" id="VEL40870.1"/>
    </source>
</evidence>
<accession>A0A3S5AYI1</accession>
<dbReference type="Proteomes" id="UP000784294">
    <property type="component" value="Unassembled WGS sequence"/>
</dbReference>